<evidence type="ECO:0000259" key="1">
    <source>
        <dbReference type="Pfam" id="PF13712"/>
    </source>
</evidence>
<dbReference type="InterPro" id="IPR029044">
    <property type="entry name" value="Nucleotide-diphossugar_trans"/>
</dbReference>
<proteinExistence type="predicted"/>
<dbReference type="InterPro" id="IPR059123">
    <property type="entry name" value="StrF_dom"/>
</dbReference>
<dbReference type="SUPFAM" id="SSF53448">
    <property type="entry name" value="Nucleotide-diphospho-sugar transferases"/>
    <property type="match status" value="1"/>
</dbReference>
<keyword evidence="2" id="KW-0808">Transferase</keyword>
<dbReference type="AlphaFoldDB" id="A0A434A7N8"/>
<keyword evidence="3" id="KW-1185">Reference proteome</keyword>
<dbReference type="OrthoDB" id="7851643at2"/>
<dbReference type="Proteomes" id="UP000288102">
    <property type="component" value="Unassembled WGS sequence"/>
</dbReference>
<accession>A0A434A7N8</accession>
<comment type="caution">
    <text evidence="2">The sequence shown here is derived from an EMBL/GenBank/DDBJ whole genome shotgun (WGS) entry which is preliminary data.</text>
</comment>
<protein>
    <submittedName>
        <fullName evidence="2">Glycosyltransferase</fullName>
    </submittedName>
</protein>
<organism evidence="2 3">
    <name type="scientific">Flavobacterium cupreum</name>
    <dbReference type="NCBI Taxonomy" id="2133766"/>
    <lineage>
        <taxon>Bacteria</taxon>
        <taxon>Pseudomonadati</taxon>
        <taxon>Bacteroidota</taxon>
        <taxon>Flavobacteriia</taxon>
        <taxon>Flavobacteriales</taxon>
        <taxon>Flavobacteriaceae</taxon>
        <taxon>Flavobacterium</taxon>
    </lineage>
</organism>
<reference evidence="3" key="1">
    <citation type="journal article" date="2019" name="Syst. Appl. Microbiol.">
        <title>Flavobacterium circumlabens sp. nov. and Flavobacterium cupreum sp. nov., two psychrotrophic species isolated from Antarctic environmental samples.</title>
        <authorList>
            <person name="Kralova S."/>
            <person name="Busse H.-J."/>
            <person name="Svec P."/>
            <person name="Maslanova I."/>
            <person name="Stankova E."/>
            <person name="Bartak M."/>
            <person name="Sedlacek I."/>
        </authorList>
    </citation>
    <scope>NUCLEOTIDE SEQUENCE [LARGE SCALE GENOMIC DNA]</scope>
    <source>
        <strain evidence="3">CCM 8825</strain>
    </source>
</reference>
<dbReference type="RefSeq" id="WP_127338472.1">
    <property type="nucleotide sequence ID" value="NZ_QWDM01000006.1"/>
</dbReference>
<dbReference type="Pfam" id="PF13712">
    <property type="entry name" value="Glyco_tranf_2_5"/>
    <property type="match status" value="1"/>
</dbReference>
<gene>
    <name evidence="2" type="ORF">D0817_11285</name>
</gene>
<sequence length="283" mass="32857">MLSIIICSRTKQIVQEFQENIKNTIDSEYELLVIDNSQNEYSIFEAYNLGIQKSTGTYLCFIHDDIVFHTPGWGKVIESIFAADEKIGLIGIAGATVKTKMPSAWWDCPEENRIINIRQHLTSGEIENWHVGWKDKAVEEVVAIDGVFMAMRKADAFLFHEKLGGFHNYDLDLSFNVKRNNKKIVVTNQFLVEHLSEGQLSGDWVQSTLKIHRLYNSILPLGVNKMQKEELKVLEIENAKKIIYLSFTYKRPFLALRIWLKLFLIAPKNKYHTVFWKEFLNLK</sequence>
<evidence type="ECO:0000313" key="2">
    <source>
        <dbReference type="EMBL" id="RUT70390.1"/>
    </source>
</evidence>
<dbReference type="GO" id="GO:0016740">
    <property type="term" value="F:transferase activity"/>
    <property type="evidence" value="ECO:0007669"/>
    <property type="project" value="UniProtKB-KW"/>
</dbReference>
<name>A0A434A7N8_9FLAO</name>
<dbReference type="Gene3D" id="3.90.550.10">
    <property type="entry name" value="Spore Coat Polysaccharide Biosynthesis Protein SpsA, Chain A"/>
    <property type="match status" value="1"/>
</dbReference>
<evidence type="ECO:0000313" key="3">
    <source>
        <dbReference type="Proteomes" id="UP000288102"/>
    </source>
</evidence>
<dbReference type="EMBL" id="QWDM01000006">
    <property type="protein sequence ID" value="RUT70390.1"/>
    <property type="molecule type" value="Genomic_DNA"/>
</dbReference>
<feature type="domain" description="Streptomycin biosynthesis protein StrF" evidence="1">
    <location>
        <begin position="4"/>
        <end position="189"/>
    </location>
</feature>